<proteinExistence type="predicted"/>
<reference evidence="1" key="1">
    <citation type="submission" date="2022-01" db="EMBL/GenBank/DDBJ databases">
        <authorList>
            <person name="King R."/>
        </authorList>
    </citation>
    <scope>NUCLEOTIDE SEQUENCE</scope>
</reference>
<accession>A0A9N9SJE9</accession>
<evidence type="ECO:0000313" key="2">
    <source>
        <dbReference type="Proteomes" id="UP001153737"/>
    </source>
</evidence>
<dbReference type="AlphaFoldDB" id="A0A9N9SJE9"/>
<protein>
    <submittedName>
        <fullName evidence="1">Uncharacterized protein</fullName>
    </submittedName>
</protein>
<keyword evidence="2" id="KW-1185">Reference proteome</keyword>
<dbReference type="EMBL" id="OU896711">
    <property type="protein sequence ID" value="CAG9822012.1"/>
    <property type="molecule type" value="Genomic_DNA"/>
</dbReference>
<gene>
    <name evidence="1" type="ORF">PHAECO_LOCUS9285</name>
</gene>
<sequence>MALVGMIENFKPKESDITIHIERIEQLFSCNEIADNEKVSLFSTLVEGEAYCVLKDLLAPTLPSAKTYSELKDVLLAHYCPKRLKIAERYKYYVLVKKAMKMLKHTLSN</sequence>
<organism evidence="1 2">
    <name type="scientific">Phaedon cochleariae</name>
    <name type="common">Mustard beetle</name>
    <dbReference type="NCBI Taxonomy" id="80249"/>
    <lineage>
        <taxon>Eukaryota</taxon>
        <taxon>Metazoa</taxon>
        <taxon>Ecdysozoa</taxon>
        <taxon>Arthropoda</taxon>
        <taxon>Hexapoda</taxon>
        <taxon>Insecta</taxon>
        <taxon>Pterygota</taxon>
        <taxon>Neoptera</taxon>
        <taxon>Endopterygota</taxon>
        <taxon>Coleoptera</taxon>
        <taxon>Polyphaga</taxon>
        <taxon>Cucujiformia</taxon>
        <taxon>Chrysomeloidea</taxon>
        <taxon>Chrysomelidae</taxon>
        <taxon>Chrysomelinae</taxon>
        <taxon>Chrysomelini</taxon>
        <taxon>Phaedon</taxon>
    </lineage>
</organism>
<reference evidence="1" key="2">
    <citation type="submission" date="2022-10" db="EMBL/GenBank/DDBJ databases">
        <authorList>
            <consortium name="ENA_rothamsted_submissions"/>
            <consortium name="culmorum"/>
            <person name="King R."/>
        </authorList>
    </citation>
    <scope>NUCLEOTIDE SEQUENCE</scope>
</reference>
<evidence type="ECO:0000313" key="1">
    <source>
        <dbReference type="EMBL" id="CAG9822012.1"/>
    </source>
</evidence>
<name>A0A9N9SJE9_PHACE</name>
<dbReference type="OrthoDB" id="6740364at2759"/>
<dbReference type="Proteomes" id="UP001153737">
    <property type="component" value="Chromosome 5"/>
</dbReference>